<dbReference type="Gene3D" id="1.20.1280.290">
    <property type="match status" value="2"/>
</dbReference>
<keyword evidence="13" id="KW-1185">Reference proteome</keyword>
<proteinExistence type="inferred from homology"/>
<feature type="transmembrane region" description="Helical" evidence="11">
    <location>
        <begin position="88"/>
        <end position="110"/>
    </location>
</feature>
<name>G3JQT1_CORMM</name>
<dbReference type="HOGENOM" id="CLU_019699_1_1_1"/>
<dbReference type="GO" id="GO:0034488">
    <property type="term" value="P:basic amino acid transmembrane export from vacuole"/>
    <property type="evidence" value="ECO:0007669"/>
    <property type="project" value="UniProtKB-ARBA"/>
</dbReference>
<dbReference type="eggNOG" id="KOG2913">
    <property type="taxonomic scope" value="Eukaryota"/>
</dbReference>
<dbReference type="OrthoDB" id="8048523at2759"/>
<evidence type="ECO:0000256" key="9">
    <source>
        <dbReference type="ARBA" id="ARBA00038039"/>
    </source>
</evidence>
<evidence type="ECO:0000256" key="11">
    <source>
        <dbReference type="SAM" id="Phobius"/>
    </source>
</evidence>
<keyword evidence="4" id="KW-0926">Vacuole</keyword>
<feature type="compositionally biased region" description="Basic and acidic residues" evidence="10">
    <location>
        <begin position="417"/>
        <end position="433"/>
    </location>
</feature>
<dbReference type="GO" id="GO:0005773">
    <property type="term" value="C:vacuole"/>
    <property type="evidence" value="ECO:0007669"/>
    <property type="project" value="UniProtKB-SubCell"/>
</dbReference>
<comment type="subcellular location">
    <subcellularLocation>
        <location evidence="2">Endomembrane system</location>
        <topology evidence="2">Multi-pass membrane protein</topology>
    </subcellularLocation>
    <subcellularLocation>
        <location evidence="1">Vacuole</location>
    </subcellularLocation>
</comment>
<evidence type="ECO:0000256" key="3">
    <source>
        <dbReference type="ARBA" id="ARBA00022448"/>
    </source>
</evidence>
<dbReference type="GeneID" id="18169370"/>
<sequence length="433" mass="48904">MNQSTYLECQIHQAQSLLSFNKDQLSRVPVPPDYLSVEWTVSRVFKPSSVRGKPCATVACYSIHHLLLQSRFDVMVPPTSTFHLNVEAISGICGSISIACWVVVFSPQIIQNFRRGNADALSIQFIIVWLLGDVFNIIGAVMQGVLPTMIILAVYYTLADIVLLAQCFYYRGFTWKDPAPTPKSDSRPNERTALLDAPQERRGFDWTGLSPAVPHISEPSKEPRPAPTVLQTITWNSLIVIMVCAAGVMGWFLGERAKGPREHRPENTNDTLEFNKVGQFFGYLCAIAYIASRMPQLILNYRRKTTDGLSMLFFLFACLGNITYVLSIFAFEPKCGDKRCKHGEAGQIYGKYLLVNLSWLAGALVTLFMDFGVFAQYFIYKTDDDELETSEDEEERVVESPRPSRHVDTNGTTPQADKWDQRPLLQRHDSNHR</sequence>
<organism evidence="12 13">
    <name type="scientific">Cordyceps militaris (strain CM01)</name>
    <name type="common">Caterpillar fungus</name>
    <dbReference type="NCBI Taxonomy" id="983644"/>
    <lineage>
        <taxon>Eukaryota</taxon>
        <taxon>Fungi</taxon>
        <taxon>Dikarya</taxon>
        <taxon>Ascomycota</taxon>
        <taxon>Pezizomycotina</taxon>
        <taxon>Sordariomycetes</taxon>
        <taxon>Hypocreomycetidae</taxon>
        <taxon>Hypocreales</taxon>
        <taxon>Cordycipitaceae</taxon>
        <taxon>Cordyceps</taxon>
    </lineage>
</organism>
<dbReference type="GO" id="GO:0012505">
    <property type="term" value="C:endomembrane system"/>
    <property type="evidence" value="ECO:0007669"/>
    <property type="project" value="UniProtKB-SubCell"/>
</dbReference>
<dbReference type="InParanoid" id="G3JQT1"/>
<keyword evidence="8 11" id="KW-0472">Membrane</keyword>
<feature type="compositionally biased region" description="Acidic residues" evidence="10">
    <location>
        <begin position="387"/>
        <end position="396"/>
    </location>
</feature>
<dbReference type="GO" id="GO:0015179">
    <property type="term" value="F:L-amino acid transmembrane transporter activity"/>
    <property type="evidence" value="ECO:0007669"/>
    <property type="project" value="UniProtKB-ARBA"/>
</dbReference>
<feature type="transmembrane region" description="Helical" evidence="11">
    <location>
        <begin position="274"/>
        <end position="291"/>
    </location>
</feature>
<keyword evidence="7 11" id="KW-1133">Transmembrane helix</keyword>
<evidence type="ECO:0000256" key="8">
    <source>
        <dbReference type="ARBA" id="ARBA00023136"/>
    </source>
</evidence>
<keyword evidence="3" id="KW-0813">Transport</keyword>
<gene>
    <name evidence="12" type="ORF">CCM_07359</name>
</gene>
<feature type="transmembrane region" description="Helical" evidence="11">
    <location>
        <begin position="352"/>
        <end position="379"/>
    </location>
</feature>
<dbReference type="EMBL" id="JH126404">
    <property type="protein sequence ID" value="EGX89107.1"/>
    <property type="molecule type" value="Genomic_DNA"/>
</dbReference>
<dbReference type="InterPro" id="IPR051415">
    <property type="entry name" value="LAAT-1"/>
</dbReference>
<feature type="transmembrane region" description="Helical" evidence="11">
    <location>
        <begin position="311"/>
        <end position="331"/>
    </location>
</feature>
<dbReference type="PANTHER" id="PTHR16201">
    <property type="entry name" value="SEVEN TRANSMEMBRANE PROTEIN 1-RELATED"/>
    <property type="match status" value="1"/>
</dbReference>
<dbReference type="Proteomes" id="UP000001610">
    <property type="component" value="Unassembled WGS sequence"/>
</dbReference>
<dbReference type="OMA" id="DMCIFIQ"/>
<evidence type="ECO:0000256" key="1">
    <source>
        <dbReference type="ARBA" id="ARBA00004116"/>
    </source>
</evidence>
<evidence type="ECO:0000313" key="13">
    <source>
        <dbReference type="Proteomes" id="UP000001610"/>
    </source>
</evidence>
<feature type="transmembrane region" description="Helical" evidence="11">
    <location>
        <begin position="233"/>
        <end position="253"/>
    </location>
</feature>
<reference evidence="12 13" key="1">
    <citation type="journal article" date="2011" name="Genome Biol.">
        <title>Genome sequence of the insect pathogenic fungus Cordyceps militaris, a valued traditional Chinese medicine.</title>
        <authorList>
            <person name="Zheng P."/>
            <person name="Xia Y."/>
            <person name="Xiao G."/>
            <person name="Xiong C."/>
            <person name="Hu X."/>
            <person name="Zhang S."/>
            <person name="Zheng H."/>
            <person name="Huang Y."/>
            <person name="Zhou Y."/>
            <person name="Wang S."/>
            <person name="Zhao G.P."/>
            <person name="Liu X."/>
            <person name="St Leger R.J."/>
            <person name="Wang C."/>
        </authorList>
    </citation>
    <scope>NUCLEOTIDE SEQUENCE [LARGE SCALE GENOMIC DNA]</scope>
    <source>
        <strain evidence="12 13">CM01</strain>
    </source>
</reference>
<dbReference type="Pfam" id="PF04193">
    <property type="entry name" value="PQ-loop"/>
    <property type="match status" value="2"/>
</dbReference>
<comment type="similarity">
    <text evidence="9">Belongs to the laat-1 family.</text>
</comment>
<keyword evidence="5 11" id="KW-0812">Transmembrane</keyword>
<dbReference type="FunCoup" id="G3JQT1">
    <property type="interactions" value="317"/>
</dbReference>
<dbReference type="STRING" id="983644.G3JQT1"/>
<accession>G3JQT1</accession>
<evidence type="ECO:0000256" key="7">
    <source>
        <dbReference type="ARBA" id="ARBA00022989"/>
    </source>
</evidence>
<dbReference type="FunFam" id="1.20.1280.290:FF:000011">
    <property type="entry name" value="PQ loop repeat protein"/>
    <property type="match status" value="1"/>
</dbReference>
<evidence type="ECO:0000256" key="10">
    <source>
        <dbReference type="SAM" id="MobiDB-lite"/>
    </source>
</evidence>
<protein>
    <submittedName>
        <fullName evidence="12">PQ loop repeat protein</fullName>
    </submittedName>
</protein>
<evidence type="ECO:0000256" key="2">
    <source>
        <dbReference type="ARBA" id="ARBA00004127"/>
    </source>
</evidence>
<keyword evidence="6" id="KW-0677">Repeat</keyword>
<dbReference type="RefSeq" id="XP_006672563.1">
    <property type="nucleotide sequence ID" value="XM_006672500.1"/>
</dbReference>
<feature type="region of interest" description="Disordered" evidence="10">
    <location>
        <begin position="387"/>
        <end position="433"/>
    </location>
</feature>
<dbReference type="GO" id="GO:0015174">
    <property type="term" value="F:basic amino acid transmembrane transporter activity"/>
    <property type="evidence" value="ECO:0007669"/>
    <property type="project" value="UniProtKB-ARBA"/>
</dbReference>
<dbReference type="VEuPathDB" id="FungiDB:CCM_07359"/>
<dbReference type="GO" id="GO:0098588">
    <property type="term" value="C:bounding membrane of organelle"/>
    <property type="evidence" value="ECO:0007669"/>
    <property type="project" value="UniProtKB-ARBA"/>
</dbReference>
<dbReference type="GO" id="GO:0034490">
    <property type="term" value="P:basic amino acid transmembrane import into vacuole"/>
    <property type="evidence" value="ECO:0007669"/>
    <property type="project" value="UniProtKB-ARBA"/>
</dbReference>
<dbReference type="AlphaFoldDB" id="G3JQT1"/>
<evidence type="ECO:0000256" key="6">
    <source>
        <dbReference type="ARBA" id="ARBA00022737"/>
    </source>
</evidence>
<dbReference type="SMART" id="SM00679">
    <property type="entry name" value="CTNS"/>
    <property type="match status" value="2"/>
</dbReference>
<dbReference type="KEGG" id="cmt:CCM_07359"/>
<feature type="transmembrane region" description="Helical" evidence="11">
    <location>
        <begin position="149"/>
        <end position="171"/>
    </location>
</feature>
<dbReference type="PANTHER" id="PTHR16201:SF35">
    <property type="entry name" value="VACUOLAR AMINO ACID TRANSPORTER YPQ1-RELATED"/>
    <property type="match status" value="1"/>
</dbReference>
<feature type="transmembrane region" description="Helical" evidence="11">
    <location>
        <begin position="122"/>
        <end position="142"/>
    </location>
</feature>
<dbReference type="InterPro" id="IPR006603">
    <property type="entry name" value="PQ-loop_rpt"/>
</dbReference>
<evidence type="ECO:0000256" key="5">
    <source>
        <dbReference type="ARBA" id="ARBA00022692"/>
    </source>
</evidence>
<dbReference type="GO" id="GO:0015101">
    <property type="term" value="F:organic cation transmembrane transporter activity"/>
    <property type="evidence" value="ECO:0007669"/>
    <property type="project" value="UniProtKB-ARBA"/>
</dbReference>
<evidence type="ECO:0000256" key="4">
    <source>
        <dbReference type="ARBA" id="ARBA00022554"/>
    </source>
</evidence>
<evidence type="ECO:0000313" key="12">
    <source>
        <dbReference type="EMBL" id="EGX89107.1"/>
    </source>
</evidence>